<feature type="transmembrane region" description="Helical" evidence="1">
    <location>
        <begin position="97"/>
        <end position="120"/>
    </location>
</feature>
<dbReference type="AlphaFoldDB" id="A0AAD9JPA9"/>
<evidence type="ECO:0000256" key="1">
    <source>
        <dbReference type="SAM" id="Phobius"/>
    </source>
</evidence>
<comment type="caution">
    <text evidence="2">The sequence shown here is derived from an EMBL/GenBank/DDBJ whole genome shotgun (WGS) entry which is preliminary data.</text>
</comment>
<dbReference type="Proteomes" id="UP001209878">
    <property type="component" value="Unassembled WGS sequence"/>
</dbReference>
<evidence type="ECO:0000313" key="2">
    <source>
        <dbReference type="EMBL" id="KAK2156717.1"/>
    </source>
</evidence>
<keyword evidence="3" id="KW-1185">Reference proteome</keyword>
<keyword evidence="1" id="KW-1133">Transmembrane helix</keyword>
<reference evidence="2" key="1">
    <citation type="journal article" date="2023" name="Mol. Biol. Evol.">
        <title>Third-Generation Sequencing Reveals the Adaptive Role of the Epigenome in Three Deep-Sea Polychaetes.</title>
        <authorList>
            <person name="Perez M."/>
            <person name="Aroh O."/>
            <person name="Sun Y."/>
            <person name="Lan Y."/>
            <person name="Juniper S.K."/>
            <person name="Young C.R."/>
            <person name="Angers B."/>
            <person name="Qian P.Y."/>
        </authorList>
    </citation>
    <scope>NUCLEOTIDE SEQUENCE</scope>
    <source>
        <strain evidence="2">R07B-5</strain>
    </source>
</reference>
<proteinExistence type="predicted"/>
<keyword evidence="1" id="KW-0812">Transmembrane</keyword>
<accession>A0AAD9JPA9</accession>
<name>A0AAD9JPA9_RIDPI</name>
<dbReference type="EMBL" id="JAODUO010001946">
    <property type="protein sequence ID" value="KAK2156717.1"/>
    <property type="molecule type" value="Genomic_DNA"/>
</dbReference>
<keyword evidence="1" id="KW-0472">Membrane</keyword>
<sequence length="121" mass="13106">MLTNSGCDELVTVGVLYKRQTFNDDQWLYKAAQQVTSTHLAITELAFDVYEVKVTATNNEDITSMSSTVVANLMTDSGRMSTERTVPVVSCLKTGPVVGITVTTFILGCVVTAVILPSIIR</sequence>
<gene>
    <name evidence="2" type="ORF">NP493_1948g00004</name>
</gene>
<organism evidence="2 3">
    <name type="scientific">Ridgeia piscesae</name>
    <name type="common">Tubeworm</name>
    <dbReference type="NCBI Taxonomy" id="27915"/>
    <lineage>
        <taxon>Eukaryota</taxon>
        <taxon>Metazoa</taxon>
        <taxon>Spiralia</taxon>
        <taxon>Lophotrochozoa</taxon>
        <taxon>Annelida</taxon>
        <taxon>Polychaeta</taxon>
        <taxon>Sedentaria</taxon>
        <taxon>Canalipalpata</taxon>
        <taxon>Sabellida</taxon>
        <taxon>Siboglinidae</taxon>
        <taxon>Ridgeia</taxon>
    </lineage>
</organism>
<protein>
    <submittedName>
        <fullName evidence="2">Uncharacterized protein</fullName>
    </submittedName>
</protein>
<evidence type="ECO:0000313" key="3">
    <source>
        <dbReference type="Proteomes" id="UP001209878"/>
    </source>
</evidence>